<dbReference type="InterPro" id="IPR052354">
    <property type="entry name" value="Cell_Wall_Dynamics_Protein"/>
</dbReference>
<dbReference type="Gene3D" id="1.10.530.10">
    <property type="match status" value="1"/>
</dbReference>
<dbReference type="SUPFAM" id="SSF53955">
    <property type="entry name" value="Lysozyme-like"/>
    <property type="match status" value="1"/>
</dbReference>
<sequence length="278" mass="31555">KQRASNLEIALEVGQFSTSKEAYYFHPLGLVGWLATKNNYITLEQLNILFPSADINKKQEIVEVYNEYCEMFNMHTPRVIAHFFAQIMEEVGPKISYKNESLNYSSEHLKRTKTIIVGGKKLTKGPFLYFRNNPSEADKYGRNANHHADQRMIANLAYANRNGNGDVDSNDGWNFRGKGFIQLTGRGNYLSAQKEIDKYAGSSGIDIINEPESILTIKGAMLSSMGYWISHGLNTVAEKGCSDTDVNNVTNVINSYTDSKEERRHNFSITKRIWKCEE</sequence>
<dbReference type="RefSeq" id="WP_207896772.1">
    <property type="nucleotide sequence ID" value="NZ_SLYB01000055.1"/>
</dbReference>
<comment type="caution">
    <text evidence="1">The sequence shown here is derived from an EMBL/GenBank/DDBJ whole genome shotgun (WGS) entry which is preliminary data.</text>
</comment>
<dbReference type="Proteomes" id="UP000295763">
    <property type="component" value="Unassembled WGS sequence"/>
</dbReference>
<dbReference type="AlphaFoldDB" id="A0A4R2SJH7"/>
<reference evidence="1 2" key="1">
    <citation type="submission" date="2019-03" db="EMBL/GenBank/DDBJ databases">
        <title>Genomic Encyclopedia of Type Strains, Phase IV (KMG-IV): sequencing the most valuable type-strain genomes for metagenomic binning, comparative biology and taxonomic classification.</title>
        <authorList>
            <person name="Goeker M."/>
        </authorList>
    </citation>
    <scope>NUCLEOTIDE SEQUENCE [LARGE SCALE GENOMIC DNA]</scope>
    <source>
        <strain evidence="1 2">DSM 28404</strain>
    </source>
</reference>
<evidence type="ECO:0000313" key="1">
    <source>
        <dbReference type="EMBL" id="TCP88146.1"/>
    </source>
</evidence>
<dbReference type="InterPro" id="IPR023346">
    <property type="entry name" value="Lysozyme-like_dom_sf"/>
</dbReference>
<proteinExistence type="predicted"/>
<gene>
    <name evidence="1" type="ORF">EDC44_1551</name>
</gene>
<name>A0A4R2SJH7_9PAST</name>
<organism evidence="1 2">
    <name type="scientific">Cricetibacter osteomyelitidis</name>
    <dbReference type="NCBI Taxonomy" id="1521931"/>
    <lineage>
        <taxon>Bacteria</taxon>
        <taxon>Pseudomonadati</taxon>
        <taxon>Pseudomonadota</taxon>
        <taxon>Gammaproteobacteria</taxon>
        <taxon>Pasteurellales</taxon>
        <taxon>Pasteurellaceae</taxon>
        <taxon>Cricetibacter</taxon>
    </lineage>
</organism>
<evidence type="ECO:0000313" key="2">
    <source>
        <dbReference type="Proteomes" id="UP000295763"/>
    </source>
</evidence>
<accession>A0A4R2SJH7</accession>
<protein>
    <submittedName>
        <fullName evidence="1">Putative chitinase</fullName>
    </submittedName>
</protein>
<dbReference type="PANTHER" id="PTHR34408">
    <property type="entry name" value="FAMILY PROTEIN, PUTATIVE-RELATED"/>
    <property type="match status" value="1"/>
</dbReference>
<keyword evidence="2" id="KW-1185">Reference proteome</keyword>
<feature type="non-terminal residue" evidence="1">
    <location>
        <position position="1"/>
    </location>
</feature>
<dbReference type="EMBL" id="SLYB01000055">
    <property type="protein sequence ID" value="TCP88146.1"/>
    <property type="molecule type" value="Genomic_DNA"/>
</dbReference>